<feature type="region of interest" description="Disordered" evidence="7">
    <location>
        <begin position="925"/>
        <end position="1143"/>
    </location>
</feature>
<organism evidence="9">
    <name type="scientific">Dunaliella tertiolecta</name>
    <name type="common">Green alga</name>
    <dbReference type="NCBI Taxonomy" id="3047"/>
    <lineage>
        <taxon>Eukaryota</taxon>
        <taxon>Viridiplantae</taxon>
        <taxon>Chlorophyta</taxon>
        <taxon>core chlorophytes</taxon>
        <taxon>Chlorophyceae</taxon>
        <taxon>CS clade</taxon>
        <taxon>Chlamydomonadales</taxon>
        <taxon>Dunaliellaceae</taxon>
        <taxon>Dunaliella</taxon>
    </lineage>
</organism>
<accession>A0A7S3QMT2</accession>
<dbReference type="Gene3D" id="3.40.50.300">
    <property type="entry name" value="P-loop containing nucleotide triphosphate hydrolases"/>
    <property type="match status" value="3"/>
</dbReference>
<keyword evidence="4" id="KW-0067">ATP-binding</keyword>
<comment type="similarity">
    <text evidence="1">Belongs to the ClpA/ClpB family.</text>
</comment>
<feature type="compositionally biased region" description="Low complexity" evidence="7">
    <location>
        <begin position="1011"/>
        <end position="1027"/>
    </location>
</feature>
<dbReference type="InterPro" id="IPR003593">
    <property type="entry name" value="AAA+_ATPase"/>
</dbReference>
<dbReference type="GO" id="GO:0016887">
    <property type="term" value="F:ATP hydrolysis activity"/>
    <property type="evidence" value="ECO:0007669"/>
    <property type="project" value="InterPro"/>
</dbReference>
<sequence length="1143" mass="124585">MSMDEADQISPAPQQGGLADMLNSLTVFGKDALWWGMVWMGCYVAYQQGWLPFLQPPNPRPEHANARAAAREQAAAAAAAETEEQPAVPEDPVSQEEHKAAMDALMARAQEKATQMNDKKLTVEHMILALAGNPRFMEILQCAEGMTEDHLKSAIKKSRIIYNRGEVNEDLIPEHHTAMSKYSRDLTQMARQGNLDPVIGRSDEIRRVIHILSRRTKNNPVILGEPGVGKTALVEGLAQRVAAGDVPETLRDVAVVALDMGLLMAGAFMPGEFEERLKAVLKELTEPNMRTVLFIDDLHNVMGPNAQQGGGMMDASVLLKPLLGRGELRCIGATSPDKFKKFIEKDPALERRFQQVNIDPPSSADTVSILRGLRARLERHHGVRISDSALSAAATLSDRYITDRYLPDKALDLVDEAGARARVEASLKPELLDRVERRIAAMEGDRRLLRRSAPHSKPDELALEELEIELKELRSQRADMFEKYQVEKSEACQLNEIQDEIDRLTDEIENLEEAGDTQNVAKLTNARRGELVKKMRATQQASLARRGGPKGRSLLVSHGEVTEADVARVISTWTGIPLTKLVESEVDKVLHLSDELHRRIVGQHEAVVAVAEAIQRSRAGMKDPNGPISSFLFLGQTGVGKTELAKALAQSLFSTEESMIRLDMSEFMEKHAVSKLIGAPPGYVGFDEGGQLTEKVRHKPYCVILFDEVEKAHVDVFNVLLQILDDGRVTDGQGRLVSFKNAIIIMTSNLGSAEMYREHSAAVARRKQQQQQQHQEGPGGSSKKTGESILAKFRPVSEEEQRQLDEELQQQHNPPPAQLPQFTYPNELGKRPFTHERQQRYLQTVRAILEELPKAQWVHRSALLAILASHGMADKSISSLTMTRLCSVTLGDKAVYRCGKSAHIYYKVIQLDGLGNPCTSTGTLPLQQGPPVTSTGPCSREQSAAFDTAPEAAPRAAQGAEPLHATPAAAPGTETPADAAATHTPAATNAAAAAAGASTRTTRRGGGGRSGAAAAAPAAATAAQDAAAPPPGLAEGPTSPPTPSEPHPLPCVAPGAAEGESQQQQQQQQQEQEDHVKQDPLKPNHPSQQQQQQQQQEQQGRVRALAPPHAKRRAQPPQLPKASKPAHPTTKPLSAHTRCSSSR</sequence>
<keyword evidence="3" id="KW-0547">Nucleotide-binding</keyword>
<dbReference type="GO" id="GO:0034605">
    <property type="term" value="P:cellular response to heat"/>
    <property type="evidence" value="ECO:0007669"/>
    <property type="project" value="TreeGrafter"/>
</dbReference>
<dbReference type="FunFam" id="3.40.50.300:FF:000025">
    <property type="entry name" value="ATP-dependent Clp protease subunit"/>
    <property type="match status" value="1"/>
</dbReference>
<dbReference type="Gene3D" id="1.10.1780.10">
    <property type="entry name" value="Clp, N-terminal domain"/>
    <property type="match status" value="1"/>
</dbReference>
<dbReference type="SMART" id="SM00382">
    <property type="entry name" value="AAA"/>
    <property type="match status" value="2"/>
</dbReference>
<dbReference type="CDD" id="cd00009">
    <property type="entry name" value="AAA"/>
    <property type="match status" value="1"/>
</dbReference>
<dbReference type="Pfam" id="PF00004">
    <property type="entry name" value="AAA"/>
    <property type="match status" value="1"/>
</dbReference>
<dbReference type="InterPro" id="IPR025662">
    <property type="entry name" value="Sigma_54_int_dom_ATP-bd_1"/>
</dbReference>
<feature type="compositionally biased region" description="Low complexity" evidence="7">
    <location>
        <begin position="944"/>
        <end position="1000"/>
    </location>
</feature>
<evidence type="ECO:0000256" key="3">
    <source>
        <dbReference type="ARBA" id="ARBA00022741"/>
    </source>
</evidence>
<gene>
    <name evidence="9" type="ORF">DTER00134_LOCUS2713</name>
</gene>
<dbReference type="AlphaFoldDB" id="A0A7S3QMT2"/>
<feature type="region of interest" description="Disordered" evidence="7">
    <location>
        <begin position="800"/>
        <end position="829"/>
    </location>
</feature>
<evidence type="ECO:0000256" key="7">
    <source>
        <dbReference type="SAM" id="MobiDB-lite"/>
    </source>
</evidence>
<feature type="domain" description="AAA+ ATPase" evidence="8">
    <location>
        <begin position="627"/>
        <end position="777"/>
    </location>
</feature>
<evidence type="ECO:0000256" key="1">
    <source>
        <dbReference type="ARBA" id="ARBA00008675"/>
    </source>
</evidence>
<evidence type="ECO:0000256" key="2">
    <source>
        <dbReference type="ARBA" id="ARBA00022737"/>
    </source>
</evidence>
<evidence type="ECO:0000256" key="4">
    <source>
        <dbReference type="ARBA" id="ARBA00022840"/>
    </source>
</evidence>
<reference evidence="9" key="1">
    <citation type="submission" date="2021-01" db="EMBL/GenBank/DDBJ databases">
        <authorList>
            <person name="Corre E."/>
            <person name="Pelletier E."/>
            <person name="Niang G."/>
            <person name="Scheremetjew M."/>
            <person name="Finn R."/>
            <person name="Kale V."/>
            <person name="Holt S."/>
            <person name="Cochrane G."/>
            <person name="Meng A."/>
            <person name="Brown T."/>
            <person name="Cohen L."/>
        </authorList>
    </citation>
    <scope>NUCLEOTIDE SEQUENCE</scope>
    <source>
        <strain evidence="9">CCMP1320</strain>
    </source>
</reference>
<protein>
    <recommendedName>
        <fullName evidence="8">AAA+ ATPase domain-containing protein</fullName>
    </recommendedName>
</protein>
<dbReference type="PROSITE" id="PS00675">
    <property type="entry name" value="SIGMA54_INTERACT_1"/>
    <property type="match status" value="1"/>
</dbReference>
<dbReference type="InterPro" id="IPR001270">
    <property type="entry name" value="ClpA/B"/>
</dbReference>
<feature type="domain" description="AAA+ ATPase" evidence="8">
    <location>
        <begin position="216"/>
        <end position="363"/>
    </location>
</feature>
<evidence type="ECO:0000256" key="6">
    <source>
        <dbReference type="SAM" id="Coils"/>
    </source>
</evidence>
<dbReference type="InterPro" id="IPR050130">
    <property type="entry name" value="ClpA_ClpB"/>
</dbReference>
<dbReference type="InterPro" id="IPR041546">
    <property type="entry name" value="ClpA/ClpB_AAA_lid"/>
</dbReference>
<feature type="region of interest" description="Disordered" evidence="7">
    <location>
        <begin position="74"/>
        <end position="98"/>
    </location>
</feature>
<feature type="region of interest" description="Disordered" evidence="7">
    <location>
        <begin position="758"/>
        <end position="787"/>
    </location>
</feature>
<feature type="compositionally biased region" description="Low complexity" evidence="7">
    <location>
        <begin position="74"/>
        <end position="90"/>
    </location>
</feature>
<dbReference type="Pfam" id="PF07724">
    <property type="entry name" value="AAA_2"/>
    <property type="match status" value="1"/>
</dbReference>
<evidence type="ECO:0000313" key="9">
    <source>
        <dbReference type="EMBL" id="CAE0487667.1"/>
    </source>
</evidence>
<keyword evidence="2" id="KW-0677">Repeat</keyword>
<feature type="compositionally biased region" description="Basic and acidic residues" evidence="7">
    <location>
        <begin position="1072"/>
        <end position="1082"/>
    </location>
</feature>
<name>A0A7S3QMT2_DUNTE</name>
<dbReference type="InterPro" id="IPR027417">
    <property type="entry name" value="P-loop_NTPase"/>
</dbReference>
<dbReference type="EMBL" id="HBIP01005437">
    <property type="protein sequence ID" value="CAE0487667.1"/>
    <property type="molecule type" value="Transcribed_RNA"/>
</dbReference>
<dbReference type="Pfam" id="PF17871">
    <property type="entry name" value="AAA_lid_9"/>
    <property type="match status" value="1"/>
</dbReference>
<keyword evidence="5" id="KW-0143">Chaperone</keyword>
<dbReference type="GO" id="GO:0005524">
    <property type="term" value="F:ATP binding"/>
    <property type="evidence" value="ECO:0007669"/>
    <property type="project" value="UniProtKB-KW"/>
</dbReference>
<feature type="coiled-coil region" evidence="6">
    <location>
        <begin position="432"/>
        <end position="521"/>
    </location>
</feature>
<evidence type="ECO:0000256" key="5">
    <source>
        <dbReference type="ARBA" id="ARBA00023186"/>
    </source>
</evidence>
<dbReference type="PROSITE" id="PS00871">
    <property type="entry name" value="CLPAB_2"/>
    <property type="match status" value="1"/>
</dbReference>
<feature type="compositionally biased region" description="Pro residues" evidence="7">
    <location>
        <begin position="1028"/>
        <end position="1051"/>
    </location>
</feature>
<feature type="compositionally biased region" description="Low complexity" evidence="7">
    <location>
        <begin position="1088"/>
        <end position="1099"/>
    </location>
</feature>
<dbReference type="InterPro" id="IPR028299">
    <property type="entry name" value="ClpA/B_CS2"/>
</dbReference>
<dbReference type="InterPro" id="IPR003959">
    <property type="entry name" value="ATPase_AAA_core"/>
</dbReference>
<dbReference type="CDD" id="cd19499">
    <property type="entry name" value="RecA-like_ClpB_Hsp104-like"/>
    <property type="match status" value="1"/>
</dbReference>
<dbReference type="PANTHER" id="PTHR11638">
    <property type="entry name" value="ATP-DEPENDENT CLP PROTEASE"/>
    <property type="match status" value="1"/>
</dbReference>
<dbReference type="SUPFAM" id="SSF81923">
    <property type="entry name" value="Double Clp-N motif"/>
    <property type="match status" value="1"/>
</dbReference>
<dbReference type="GO" id="GO:0005737">
    <property type="term" value="C:cytoplasm"/>
    <property type="evidence" value="ECO:0007669"/>
    <property type="project" value="TreeGrafter"/>
</dbReference>
<dbReference type="PANTHER" id="PTHR11638:SF18">
    <property type="entry name" value="HEAT SHOCK PROTEIN 104"/>
    <property type="match status" value="1"/>
</dbReference>
<dbReference type="SUPFAM" id="SSF52540">
    <property type="entry name" value="P-loop containing nucleoside triphosphate hydrolases"/>
    <property type="match status" value="2"/>
</dbReference>
<dbReference type="FunFam" id="3.40.50.300:FF:000120">
    <property type="entry name" value="ATP-dependent chaperone ClpB"/>
    <property type="match status" value="1"/>
</dbReference>
<keyword evidence="6" id="KW-0175">Coiled coil</keyword>
<evidence type="ECO:0000259" key="8">
    <source>
        <dbReference type="SMART" id="SM00382"/>
    </source>
</evidence>
<proteinExistence type="inferred from homology"/>
<dbReference type="InterPro" id="IPR036628">
    <property type="entry name" value="Clp_N_dom_sf"/>
</dbReference>
<dbReference type="PRINTS" id="PR00300">
    <property type="entry name" value="CLPPROTEASEA"/>
</dbReference>
<feature type="compositionally biased region" description="Polar residues" evidence="7">
    <location>
        <begin position="925"/>
        <end position="942"/>
    </location>
</feature>